<evidence type="ECO:0000313" key="2">
    <source>
        <dbReference type="Proteomes" id="UP000024635"/>
    </source>
</evidence>
<dbReference type="EMBL" id="JARK01001339">
    <property type="protein sequence ID" value="EYC32436.1"/>
    <property type="molecule type" value="Genomic_DNA"/>
</dbReference>
<gene>
    <name evidence="1" type="primary">Acey_s0003.g1573</name>
    <name evidence="1" type="ORF">Y032_0003g1573</name>
</gene>
<dbReference type="Proteomes" id="UP000024635">
    <property type="component" value="Unassembled WGS sequence"/>
</dbReference>
<organism evidence="1 2">
    <name type="scientific">Ancylostoma ceylanicum</name>
    <dbReference type="NCBI Taxonomy" id="53326"/>
    <lineage>
        <taxon>Eukaryota</taxon>
        <taxon>Metazoa</taxon>
        <taxon>Ecdysozoa</taxon>
        <taxon>Nematoda</taxon>
        <taxon>Chromadorea</taxon>
        <taxon>Rhabditida</taxon>
        <taxon>Rhabditina</taxon>
        <taxon>Rhabditomorpha</taxon>
        <taxon>Strongyloidea</taxon>
        <taxon>Ancylostomatidae</taxon>
        <taxon>Ancylostomatinae</taxon>
        <taxon>Ancylostoma</taxon>
    </lineage>
</organism>
<dbReference type="AlphaFoldDB" id="A0A016VYN5"/>
<evidence type="ECO:0000313" key="1">
    <source>
        <dbReference type="EMBL" id="EYC32436.1"/>
    </source>
</evidence>
<protein>
    <submittedName>
        <fullName evidence="1">Uncharacterized protein</fullName>
    </submittedName>
</protein>
<name>A0A016VYN5_9BILA</name>
<sequence>MLASENGVDGGVRCAPRPVAQALLIFSQMRRGILKEECFVYRTVYSTSILDRSFIPPFFQTSWILNF</sequence>
<accession>A0A016VYN5</accession>
<comment type="caution">
    <text evidence="1">The sequence shown here is derived from an EMBL/GenBank/DDBJ whole genome shotgun (WGS) entry which is preliminary data.</text>
</comment>
<reference evidence="2" key="1">
    <citation type="journal article" date="2015" name="Nat. Genet.">
        <title>The genome and transcriptome of the zoonotic hookworm Ancylostoma ceylanicum identify infection-specific gene families.</title>
        <authorList>
            <person name="Schwarz E.M."/>
            <person name="Hu Y."/>
            <person name="Antoshechkin I."/>
            <person name="Miller M.M."/>
            <person name="Sternberg P.W."/>
            <person name="Aroian R.V."/>
        </authorList>
    </citation>
    <scope>NUCLEOTIDE SEQUENCE</scope>
    <source>
        <strain evidence="2">HY135</strain>
    </source>
</reference>
<proteinExistence type="predicted"/>
<keyword evidence="2" id="KW-1185">Reference proteome</keyword>